<evidence type="ECO:0000313" key="4">
    <source>
        <dbReference type="Proteomes" id="UP000239772"/>
    </source>
</evidence>
<protein>
    <submittedName>
        <fullName evidence="3">Uncharacterized protein</fullName>
    </submittedName>
</protein>
<keyword evidence="2" id="KW-0732">Signal</keyword>
<feature type="signal peptide" evidence="2">
    <location>
        <begin position="1"/>
        <end position="21"/>
    </location>
</feature>
<proteinExistence type="predicted"/>
<evidence type="ECO:0000256" key="1">
    <source>
        <dbReference type="SAM" id="MobiDB-lite"/>
    </source>
</evidence>
<dbReference type="Proteomes" id="UP000239772">
    <property type="component" value="Unassembled WGS sequence"/>
</dbReference>
<sequence length="93" mass="9938">MRFLVIVAGTVGSLAAGEAMAMDRSCAVTEVAPGVKMRSGSCSNVFDSRPQPYQEVSPQTVGPLMTGRPATLRFGNSEVRMGGQARFEMQRGR</sequence>
<comment type="caution">
    <text evidence="3">The sequence shown here is derived from an EMBL/GenBank/DDBJ whole genome shotgun (WGS) entry which is preliminary data.</text>
</comment>
<evidence type="ECO:0000313" key="3">
    <source>
        <dbReference type="EMBL" id="PSC03013.1"/>
    </source>
</evidence>
<gene>
    <name evidence="3" type="ORF">SLNSH_21130</name>
</gene>
<reference evidence="4" key="1">
    <citation type="submission" date="2018-03" db="EMBL/GenBank/DDBJ databases">
        <authorList>
            <person name="Sun L."/>
            <person name="Liu H."/>
            <person name="Chen W."/>
            <person name="Huang K."/>
            <person name="Liu W."/>
            <person name="Gao X."/>
        </authorList>
    </citation>
    <scope>NUCLEOTIDE SEQUENCE [LARGE SCALE GENOMIC DNA]</scope>
    <source>
        <strain evidence="4">SH9</strain>
    </source>
</reference>
<accession>A0A2T1HN08</accession>
<dbReference type="AlphaFoldDB" id="A0A2T1HN08"/>
<name>A0A2T1HN08_9HYPH</name>
<feature type="region of interest" description="Disordered" evidence="1">
    <location>
        <begin position="48"/>
        <end position="70"/>
    </location>
</feature>
<dbReference type="RefSeq" id="WP_106339696.1">
    <property type="nucleotide sequence ID" value="NZ_PVZS01000033.1"/>
</dbReference>
<feature type="chain" id="PRO_5015777837" evidence="2">
    <location>
        <begin position="22"/>
        <end position="93"/>
    </location>
</feature>
<dbReference type="EMBL" id="PVZS01000033">
    <property type="protein sequence ID" value="PSC03013.1"/>
    <property type="molecule type" value="Genomic_DNA"/>
</dbReference>
<organism evidence="3 4">
    <name type="scientific">Alsobacter soli</name>
    <dbReference type="NCBI Taxonomy" id="2109933"/>
    <lineage>
        <taxon>Bacteria</taxon>
        <taxon>Pseudomonadati</taxon>
        <taxon>Pseudomonadota</taxon>
        <taxon>Alphaproteobacteria</taxon>
        <taxon>Hyphomicrobiales</taxon>
        <taxon>Alsobacteraceae</taxon>
        <taxon>Alsobacter</taxon>
    </lineage>
</organism>
<evidence type="ECO:0000256" key="2">
    <source>
        <dbReference type="SAM" id="SignalP"/>
    </source>
</evidence>
<keyword evidence="4" id="KW-1185">Reference proteome</keyword>